<evidence type="ECO:0000313" key="1">
    <source>
        <dbReference type="EMBL" id="BAP61533.1"/>
    </source>
</evidence>
<name>A0A2Z5PF08_METMI</name>
<protein>
    <submittedName>
        <fullName evidence="2">Uncharacterized protein</fullName>
    </submittedName>
</protein>
<reference evidence="2 5" key="1">
    <citation type="submission" date="2009-06" db="EMBL/GenBank/DDBJ databases">
        <title>Molecular Evidence for Microbiologically Influenced Corrosion from genome of Methanogen.</title>
        <authorList>
            <person name="Ito N."/>
            <person name="Tsurumaru H."/>
            <person name="Shimizu A."/>
            <person name="Harada T."/>
            <person name="Hosoyama A."/>
            <person name="Horikawa H."/>
            <person name="Wakai S."/>
            <person name="Sasaki K."/>
            <person name="Nishijima K."/>
            <person name="Ataku H."/>
            <person name="Yamazaki J."/>
            <person name="Mise M."/>
            <person name="Yamazaki S."/>
            <person name="Tanikawa S."/>
            <person name="Harayama S."/>
            <person name="Fujita N."/>
        </authorList>
    </citation>
    <scope>NUCLEOTIDE SEQUENCE [LARGE SCALE GENOMIC DNA]</scope>
    <source>
        <strain evidence="2">KA1</strain>
        <strain evidence="5">KA1 ( NBRC 102054)</strain>
    </source>
</reference>
<dbReference type="Proteomes" id="UP000264208">
    <property type="component" value="Chromosome"/>
</dbReference>
<evidence type="ECO:0000313" key="5">
    <source>
        <dbReference type="Proteomes" id="UP000264208"/>
    </source>
</evidence>
<proteinExistence type="predicted"/>
<dbReference type="EMBL" id="AP011526">
    <property type="protein sequence ID" value="BAP61567.1"/>
    <property type="molecule type" value="Genomic_DNA"/>
</dbReference>
<dbReference type="KEGG" id="mmak:MMKA1_14500"/>
<dbReference type="KEGG" id="mmak:MMKA1_14670"/>
<dbReference type="AlphaFoldDB" id="A0A2Z5PF08"/>
<evidence type="ECO:0000313" key="2">
    <source>
        <dbReference type="EMBL" id="BAP61550.1"/>
    </source>
</evidence>
<dbReference type="EMBL" id="AP011526">
    <property type="protein sequence ID" value="BAP61550.1"/>
    <property type="molecule type" value="Genomic_DNA"/>
</dbReference>
<sequence>MSSKYILPVIALLILASAVYFSFGPDTPEKYVFLGVTFNQGGVEYQGYTIEGRNIIFEYTREGDAFSQAATPRVAQTGEKYKNVENVYVKVDTNGDVEYYKAEIFDETEEMVKYYVKEE</sequence>
<organism evidence="2 5">
    <name type="scientific">Methanococcus maripaludis KA1</name>
    <dbReference type="NCBI Taxonomy" id="637914"/>
    <lineage>
        <taxon>Archaea</taxon>
        <taxon>Methanobacteriati</taxon>
        <taxon>Methanobacteriota</taxon>
        <taxon>Methanomada group</taxon>
        <taxon>Methanococci</taxon>
        <taxon>Methanococcales</taxon>
        <taxon>Methanococcaceae</taxon>
        <taxon>Methanococcus</taxon>
    </lineage>
</organism>
<gene>
    <name evidence="1" type="ORF">MMKA1_14160</name>
    <name evidence="2" type="ORF">MMKA1_14330</name>
    <name evidence="3" type="ORF">MMKA1_14500</name>
    <name evidence="4" type="ORF">MMKA1_14670</name>
</gene>
<dbReference type="EMBL" id="AP011526">
    <property type="protein sequence ID" value="BAP61533.1"/>
    <property type="molecule type" value="Genomic_DNA"/>
</dbReference>
<evidence type="ECO:0000313" key="3">
    <source>
        <dbReference type="EMBL" id="BAP61567.1"/>
    </source>
</evidence>
<dbReference type="RefSeq" id="WP_146778370.1">
    <property type="nucleotide sequence ID" value="NZ_AP011526.1"/>
</dbReference>
<dbReference type="KEGG" id="mmak:MMKA1_14160"/>
<dbReference type="GeneID" id="41279871"/>
<evidence type="ECO:0000313" key="4">
    <source>
        <dbReference type="EMBL" id="BAP61584.1"/>
    </source>
</evidence>
<dbReference type="EMBL" id="AP011526">
    <property type="protein sequence ID" value="BAP61584.1"/>
    <property type="molecule type" value="Genomic_DNA"/>
</dbReference>
<dbReference type="KEGG" id="mmak:MMKA1_14330"/>
<accession>A0A2Z5PF08</accession>